<organism evidence="2 3">
    <name type="scientific">Oopsacas minuta</name>
    <dbReference type="NCBI Taxonomy" id="111878"/>
    <lineage>
        <taxon>Eukaryota</taxon>
        <taxon>Metazoa</taxon>
        <taxon>Porifera</taxon>
        <taxon>Hexactinellida</taxon>
        <taxon>Hexasterophora</taxon>
        <taxon>Lyssacinosida</taxon>
        <taxon>Leucopsacidae</taxon>
        <taxon>Oopsacas</taxon>
    </lineage>
</organism>
<dbReference type="EMBL" id="JAKMXF010000133">
    <property type="protein sequence ID" value="KAI6656772.1"/>
    <property type="molecule type" value="Genomic_DNA"/>
</dbReference>
<comment type="caution">
    <text evidence="2">The sequence shown here is derived from an EMBL/GenBank/DDBJ whole genome shotgun (WGS) entry which is preliminary data.</text>
</comment>
<dbReference type="PANTHER" id="PTHR11106">
    <property type="entry name" value="GANGLIOSIDE INDUCED DIFFERENTIATION ASSOCIATED PROTEIN 2-RELATED"/>
    <property type="match status" value="1"/>
</dbReference>
<evidence type="ECO:0000313" key="2">
    <source>
        <dbReference type="EMBL" id="KAI6656772.1"/>
    </source>
</evidence>
<dbReference type="CDD" id="cd02908">
    <property type="entry name" value="Macro_OAADPr_deacetylase"/>
    <property type="match status" value="1"/>
</dbReference>
<dbReference type="Pfam" id="PF01661">
    <property type="entry name" value="Macro"/>
    <property type="match status" value="1"/>
</dbReference>
<dbReference type="SUPFAM" id="SSF52949">
    <property type="entry name" value="Macro domain-like"/>
    <property type="match status" value="1"/>
</dbReference>
<name>A0AAV7K6U8_9METZ</name>
<dbReference type="SMART" id="SM00506">
    <property type="entry name" value="A1pp"/>
    <property type="match status" value="1"/>
</dbReference>
<gene>
    <name evidence="2" type="ORF">LOD99_16075</name>
</gene>
<dbReference type="InterPro" id="IPR043472">
    <property type="entry name" value="Macro_dom-like"/>
</dbReference>
<keyword evidence="3" id="KW-1185">Reference proteome</keyword>
<dbReference type="PANTHER" id="PTHR11106:SF27">
    <property type="entry name" value="MACRO DOMAIN-CONTAINING PROTEIN"/>
    <property type="match status" value="1"/>
</dbReference>
<dbReference type="PROSITE" id="PS51154">
    <property type="entry name" value="MACRO"/>
    <property type="match status" value="1"/>
</dbReference>
<feature type="domain" description="Macro" evidence="1">
    <location>
        <begin position="78"/>
        <end position="259"/>
    </location>
</feature>
<proteinExistence type="predicted"/>
<dbReference type="Proteomes" id="UP001165289">
    <property type="component" value="Unassembled WGS sequence"/>
</dbReference>
<reference evidence="2 3" key="1">
    <citation type="journal article" date="2023" name="BMC Biol.">
        <title>The compact genome of the sponge Oopsacas minuta (Hexactinellida) is lacking key metazoan core genes.</title>
        <authorList>
            <person name="Santini S."/>
            <person name="Schenkelaars Q."/>
            <person name="Jourda C."/>
            <person name="Duchesne M."/>
            <person name="Belahbib H."/>
            <person name="Rocher C."/>
            <person name="Selva M."/>
            <person name="Riesgo A."/>
            <person name="Vervoort M."/>
            <person name="Leys S.P."/>
            <person name="Kodjabachian L."/>
            <person name="Le Bivic A."/>
            <person name="Borchiellini C."/>
            <person name="Claverie J.M."/>
            <person name="Renard E."/>
        </authorList>
    </citation>
    <scope>NUCLEOTIDE SEQUENCE [LARGE SCALE GENOMIC DNA]</scope>
    <source>
        <strain evidence="2">SPO-2</strain>
    </source>
</reference>
<dbReference type="AlphaFoldDB" id="A0AAV7K6U8"/>
<evidence type="ECO:0000313" key="3">
    <source>
        <dbReference type="Proteomes" id="UP001165289"/>
    </source>
</evidence>
<evidence type="ECO:0000259" key="1">
    <source>
        <dbReference type="PROSITE" id="PS51154"/>
    </source>
</evidence>
<sequence>MAYDLETETIPAASKGSYSLSALPRWAETYGEFQVLFKFPHLQKHWELAIDRLEENDKKSLDQLAKEVAIETAAFDVETRGIIETKLHHKITLHSGDITDLEVDAIVNAGNVMLSTGSGVNGSIHSRAGPDLLEECQTIGVCDVGEAVLTKGYDLPAKHVIHTVGPQGQELGREEALGDCYRSCLRIAKRSKLRTIAFCCISTGQSAYNCVEAANAAISTIRNWLLELEGNRESIDGIVFVVRKADDHECYAKLLSSYFPVRLVL</sequence>
<protein>
    <submittedName>
        <fullName evidence="2">O-acetyl-ADP-ribose deacetylase MACROD1-like</fullName>
    </submittedName>
</protein>
<accession>A0AAV7K6U8</accession>
<dbReference type="Gene3D" id="3.40.220.10">
    <property type="entry name" value="Leucine Aminopeptidase, subunit E, domain 1"/>
    <property type="match status" value="1"/>
</dbReference>
<dbReference type="InterPro" id="IPR002589">
    <property type="entry name" value="Macro_dom"/>
</dbReference>